<evidence type="ECO:0000313" key="5">
    <source>
        <dbReference type="Proteomes" id="UP001139493"/>
    </source>
</evidence>
<evidence type="ECO:0000256" key="1">
    <source>
        <dbReference type="ARBA" id="ARBA00022801"/>
    </source>
</evidence>
<gene>
    <name evidence="4" type="ORF">APR03_004274</name>
</gene>
<dbReference type="AlphaFoldDB" id="A0A9X2GBV1"/>
<dbReference type="Pfam" id="PF00561">
    <property type="entry name" value="Abhydrolase_1"/>
    <property type="match status" value="1"/>
</dbReference>
<dbReference type="Gene3D" id="3.40.50.1820">
    <property type="entry name" value="alpha/beta hydrolase"/>
    <property type="match status" value="1"/>
</dbReference>
<name>A0A9X2GBV1_9MICO</name>
<organism evidence="4 5">
    <name type="scientific">Promicromonospora thailandica</name>
    <dbReference type="NCBI Taxonomy" id="765201"/>
    <lineage>
        <taxon>Bacteria</taxon>
        <taxon>Bacillati</taxon>
        <taxon>Actinomycetota</taxon>
        <taxon>Actinomycetes</taxon>
        <taxon>Micrococcales</taxon>
        <taxon>Promicromonosporaceae</taxon>
        <taxon>Promicromonospora</taxon>
    </lineage>
</organism>
<dbReference type="RefSeq" id="WP_253839155.1">
    <property type="nucleotide sequence ID" value="NZ_JAMTCS010000014.1"/>
</dbReference>
<dbReference type="Proteomes" id="UP001139493">
    <property type="component" value="Unassembled WGS sequence"/>
</dbReference>
<dbReference type="InterPro" id="IPR000639">
    <property type="entry name" value="Epox_hydrolase-like"/>
</dbReference>
<dbReference type="PRINTS" id="PR00412">
    <property type="entry name" value="EPOXHYDRLASE"/>
</dbReference>
<accession>A0A9X2GBV1</accession>
<feature type="signal peptide" evidence="2">
    <location>
        <begin position="1"/>
        <end position="28"/>
    </location>
</feature>
<dbReference type="GO" id="GO:0016787">
    <property type="term" value="F:hydrolase activity"/>
    <property type="evidence" value="ECO:0007669"/>
    <property type="project" value="UniProtKB-KW"/>
</dbReference>
<feature type="chain" id="PRO_5040912789" evidence="2">
    <location>
        <begin position="29"/>
        <end position="349"/>
    </location>
</feature>
<feature type="domain" description="AB hydrolase-1" evidence="3">
    <location>
        <begin position="91"/>
        <end position="337"/>
    </location>
</feature>
<dbReference type="EMBL" id="JAMTCS010000014">
    <property type="protein sequence ID" value="MCP2266904.1"/>
    <property type="molecule type" value="Genomic_DNA"/>
</dbReference>
<keyword evidence="2" id="KW-0732">Signal</keyword>
<proteinExistence type="predicted"/>
<dbReference type="SUPFAM" id="SSF53474">
    <property type="entry name" value="alpha/beta-Hydrolases"/>
    <property type="match status" value="1"/>
</dbReference>
<keyword evidence="1" id="KW-0378">Hydrolase</keyword>
<keyword evidence="5" id="KW-1185">Reference proteome</keyword>
<evidence type="ECO:0000313" key="4">
    <source>
        <dbReference type="EMBL" id="MCP2266904.1"/>
    </source>
</evidence>
<evidence type="ECO:0000256" key="2">
    <source>
        <dbReference type="SAM" id="SignalP"/>
    </source>
</evidence>
<sequence length="349" mass="37454">MSYNKIRGLGVAVLAASALLLPAALSGATPGTDAPEPTRTVAAANASTGSHGTKPDKPAKDVPEIPAGYTSNYANVNGFTMHYLRGGSGSPIVLLHGFPQTSSAWSHQLGPLAEDHTVIAVDLRGTGDSGIPKKGYDTAQMAKDVHALLVKLGLNDGIQVVAHDVGLWVAYPYAAMWPDEVERMAVLDAPLPDDSFFQWPAANADGSPSAWHFGFFQEDPLPELLIGGKEQIFVEGLVTQWLAVDSAFSDDEYEFYADYLAEPGRLTAWMEVYRSLGTSAAQNKAFQAEGLLPMPILAIGGEQAVGAGVGEQWEKYASDVDGRVMEDTGHWIAEERPRELTQILRTFLQ</sequence>
<dbReference type="InterPro" id="IPR029058">
    <property type="entry name" value="AB_hydrolase_fold"/>
</dbReference>
<protein>
    <submittedName>
        <fullName evidence="4">Pimeloyl-ACP methyl ester carboxylesterase</fullName>
    </submittedName>
</protein>
<dbReference type="PANTHER" id="PTHR43329">
    <property type="entry name" value="EPOXIDE HYDROLASE"/>
    <property type="match status" value="1"/>
</dbReference>
<reference evidence="4" key="1">
    <citation type="submission" date="2022-06" db="EMBL/GenBank/DDBJ databases">
        <title>Genomic Encyclopedia of Archaeal and Bacterial Type Strains, Phase II (KMG-II): from individual species to whole genera.</title>
        <authorList>
            <person name="Goeker M."/>
        </authorList>
    </citation>
    <scope>NUCLEOTIDE SEQUENCE</scope>
    <source>
        <strain evidence="4">DSM 26652</strain>
    </source>
</reference>
<comment type="caution">
    <text evidence="4">The sequence shown here is derived from an EMBL/GenBank/DDBJ whole genome shotgun (WGS) entry which is preliminary data.</text>
</comment>
<evidence type="ECO:0000259" key="3">
    <source>
        <dbReference type="Pfam" id="PF00561"/>
    </source>
</evidence>
<dbReference type="InterPro" id="IPR000073">
    <property type="entry name" value="AB_hydrolase_1"/>
</dbReference>